<proteinExistence type="inferred from homology"/>
<dbReference type="PANTHER" id="PTHR46268:SF15">
    <property type="entry name" value="UNIVERSAL STRESS PROTEIN HP_0031"/>
    <property type="match status" value="1"/>
</dbReference>
<dbReference type="RefSeq" id="WP_184342255.1">
    <property type="nucleotide sequence ID" value="NZ_JACHIG010000009.1"/>
</dbReference>
<evidence type="ECO:0000256" key="1">
    <source>
        <dbReference type="ARBA" id="ARBA00008791"/>
    </source>
</evidence>
<organism evidence="3 4">
    <name type="scientific">Prosthecobacter vanneervenii</name>
    <dbReference type="NCBI Taxonomy" id="48466"/>
    <lineage>
        <taxon>Bacteria</taxon>
        <taxon>Pseudomonadati</taxon>
        <taxon>Verrucomicrobiota</taxon>
        <taxon>Verrucomicrobiia</taxon>
        <taxon>Verrucomicrobiales</taxon>
        <taxon>Verrucomicrobiaceae</taxon>
        <taxon>Prosthecobacter</taxon>
    </lineage>
</organism>
<comment type="similarity">
    <text evidence="1">Belongs to the universal stress protein A family.</text>
</comment>
<dbReference type="PANTHER" id="PTHR46268">
    <property type="entry name" value="STRESS RESPONSE PROTEIN NHAX"/>
    <property type="match status" value="1"/>
</dbReference>
<name>A0A7W7YE07_9BACT</name>
<gene>
    <name evidence="3" type="ORF">HNQ65_004035</name>
</gene>
<feature type="domain" description="UspA" evidence="2">
    <location>
        <begin position="1"/>
        <end position="139"/>
    </location>
</feature>
<evidence type="ECO:0000313" key="3">
    <source>
        <dbReference type="EMBL" id="MBB5034441.1"/>
    </source>
</evidence>
<dbReference type="PRINTS" id="PR01438">
    <property type="entry name" value="UNVRSLSTRESS"/>
</dbReference>
<accession>A0A7W7YE07</accession>
<comment type="caution">
    <text evidence="3">The sequence shown here is derived from an EMBL/GenBank/DDBJ whole genome shotgun (WGS) entry which is preliminary data.</text>
</comment>
<dbReference type="CDD" id="cd00293">
    <property type="entry name" value="USP-like"/>
    <property type="match status" value="1"/>
</dbReference>
<dbReference type="InterPro" id="IPR006016">
    <property type="entry name" value="UspA"/>
</dbReference>
<sequence length="144" mass="15697">MYQKILVALDASASDQELLPAITQLATLMQSQLLLVHVADGWAARNFDQLKLAESEEMKQDLNYLETTAASLRSTSGLTVNIRLVLGEPPDQLLKVAAEENIDLIALASHGHRLIGDIIHGSTIDAVRHKATVPLFVVPPKRTP</sequence>
<dbReference type="Pfam" id="PF00582">
    <property type="entry name" value="Usp"/>
    <property type="match status" value="1"/>
</dbReference>
<dbReference type="Gene3D" id="3.40.50.620">
    <property type="entry name" value="HUPs"/>
    <property type="match status" value="1"/>
</dbReference>
<dbReference type="EMBL" id="JACHIG010000009">
    <property type="protein sequence ID" value="MBB5034441.1"/>
    <property type="molecule type" value="Genomic_DNA"/>
</dbReference>
<dbReference type="SUPFAM" id="SSF52402">
    <property type="entry name" value="Adenine nucleotide alpha hydrolases-like"/>
    <property type="match status" value="1"/>
</dbReference>
<reference evidence="3 4" key="1">
    <citation type="submission" date="2020-08" db="EMBL/GenBank/DDBJ databases">
        <title>Genomic Encyclopedia of Type Strains, Phase IV (KMG-IV): sequencing the most valuable type-strain genomes for metagenomic binning, comparative biology and taxonomic classification.</title>
        <authorList>
            <person name="Goeker M."/>
        </authorList>
    </citation>
    <scope>NUCLEOTIDE SEQUENCE [LARGE SCALE GENOMIC DNA]</scope>
    <source>
        <strain evidence="3 4">DSM 12252</strain>
    </source>
</reference>
<protein>
    <submittedName>
        <fullName evidence="3">Manganese transport protein</fullName>
    </submittedName>
</protein>
<dbReference type="Proteomes" id="UP000590740">
    <property type="component" value="Unassembled WGS sequence"/>
</dbReference>
<evidence type="ECO:0000313" key="4">
    <source>
        <dbReference type="Proteomes" id="UP000590740"/>
    </source>
</evidence>
<dbReference type="InterPro" id="IPR014729">
    <property type="entry name" value="Rossmann-like_a/b/a_fold"/>
</dbReference>
<dbReference type="InterPro" id="IPR006015">
    <property type="entry name" value="Universal_stress_UspA"/>
</dbReference>
<dbReference type="AlphaFoldDB" id="A0A7W7YE07"/>
<evidence type="ECO:0000259" key="2">
    <source>
        <dbReference type="Pfam" id="PF00582"/>
    </source>
</evidence>
<keyword evidence="4" id="KW-1185">Reference proteome</keyword>